<name>A0ACC2TRM3_9FUNG</name>
<proteinExistence type="predicted"/>
<keyword evidence="2" id="KW-1185">Reference proteome</keyword>
<reference evidence="1" key="1">
    <citation type="submission" date="2022-04" db="EMBL/GenBank/DDBJ databases">
        <title>Genome of the entomopathogenic fungus Entomophthora muscae.</title>
        <authorList>
            <person name="Elya C."/>
            <person name="Lovett B.R."/>
            <person name="Lee E."/>
            <person name="Macias A.M."/>
            <person name="Hajek A.E."/>
            <person name="De Bivort B.L."/>
            <person name="Kasson M.T."/>
            <person name="De Fine Licht H.H."/>
            <person name="Stajich J.E."/>
        </authorList>
    </citation>
    <scope>NUCLEOTIDE SEQUENCE</scope>
    <source>
        <strain evidence="1">Berkeley</strain>
    </source>
</reference>
<dbReference type="Proteomes" id="UP001165960">
    <property type="component" value="Unassembled WGS sequence"/>
</dbReference>
<gene>
    <name evidence="1" type="ORF">DSO57_1018236</name>
</gene>
<evidence type="ECO:0000313" key="1">
    <source>
        <dbReference type="EMBL" id="KAJ9077284.1"/>
    </source>
</evidence>
<comment type="caution">
    <text evidence="1">The sequence shown here is derived from an EMBL/GenBank/DDBJ whole genome shotgun (WGS) entry which is preliminary data.</text>
</comment>
<evidence type="ECO:0000313" key="2">
    <source>
        <dbReference type="Proteomes" id="UP001165960"/>
    </source>
</evidence>
<organism evidence="1 2">
    <name type="scientific">Entomophthora muscae</name>
    <dbReference type="NCBI Taxonomy" id="34485"/>
    <lineage>
        <taxon>Eukaryota</taxon>
        <taxon>Fungi</taxon>
        <taxon>Fungi incertae sedis</taxon>
        <taxon>Zoopagomycota</taxon>
        <taxon>Entomophthoromycotina</taxon>
        <taxon>Entomophthoromycetes</taxon>
        <taxon>Entomophthorales</taxon>
        <taxon>Entomophthoraceae</taxon>
        <taxon>Entomophthora</taxon>
    </lineage>
</organism>
<dbReference type="EMBL" id="QTSX02002208">
    <property type="protein sequence ID" value="KAJ9077284.1"/>
    <property type="molecule type" value="Genomic_DNA"/>
</dbReference>
<sequence>MKLIHQLPAFLFTAAAVVWKKKDLAGTYEATGNGPHEFSVIHFGERDVLIKKKEGRNVGENLKIGKWFPGKKDSTIEEYLDGSKAQLVRVEGPTVDTIIYSGTTFVRAKKPTDLDTLAMVHKSRCVPIAPNSTFRSVIFLIREMLLFYKLKPMVIEVSFGWDANVFTKDSINGTMTNENTREKASVYFEKKSEKTLKFFEELFTCKPIK</sequence>
<protein>
    <submittedName>
        <fullName evidence="1">Uncharacterized protein</fullName>
    </submittedName>
</protein>
<accession>A0ACC2TRM3</accession>